<gene>
    <name evidence="2" type="ORF">B1B_14061</name>
</gene>
<feature type="transmembrane region" description="Helical" evidence="1">
    <location>
        <begin position="94"/>
        <end position="122"/>
    </location>
</feature>
<evidence type="ECO:0000256" key="1">
    <source>
        <dbReference type="SAM" id="Phobius"/>
    </source>
</evidence>
<dbReference type="PANTHER" id="PTHR43229:SF3">
    <property type="entry name" value="ABC-TYPE MULTIDRUG TRANSPORT SYSTEM, PERMEASE COMPONENT"/>
    <property type="match status" value="1"/>
</dbReference>
<evidence type="ECO:0000313" key="2">
    <source>
        <dbReference type="EMBL" id="EQD42424.1"/>
    </source>
</evidence>
<keyword evidence="1" id="KW-0812">Transmembrane</keyword>
<dbReference type="EMBL" id="AUZY01009279">
    <property type="protein sequence ID" value="EQD42424.1"/>
    <property type="molecule type" value="Genomic_DNA"/>
</dbReference>
<comment type="caution">
    <text evidence="2">The sequence shown here is derived from an EMBL/GenBank/DDBJ whole genome shotgun (WGS) entry which is preliminary data.</text>
</comment>
<name>T1ANZ0_9ZZZZ</name>
<feature type="non-terminal residue" evidence="2">
    <location>
        <position position="170"/>
    </location>
</feature>
<organism evidence="2">
    <name type="scientific">mine drainage metagenome</name>
    <dbReference type="NCBI Taxonomy" id="410659"/>
    <lineage>
        <taxon>unclassified sequences</taxon>
        <taxon>metagenomes</taxon>
        <taxon>ecological metagenomes</taxon>
    </lineage>
</organism>
<dbReference type="AlphaFoldDB" id="T1ANZ0"/>
<reference evidence="2" key="2">
    <citation type="journal article" date="2014" name="ISME J.">
        <title>Microbial stratification in low pH oxic and suboxic macroscopic growths along an acid mine drainage.</title>
        <authorList>
            <person name="Mendez-Garcia C."/>
            <person name="Mesa V."/>
            <person name="Sprenger R.R."/>
            <person name="Richter M."/>
            <person name="Diez M.S."/>
            <person name="Solano J."/>
            <person name="Bargiela R."/>
            <person name="Golyshina O.V."/>
            <person name="Manteca A."/>
            <person name="Ramos J.L."/>
            <person name="Gallego J.R."/>
            <person name="Llorente I."/>
            <person name="Martins Dos Santos V.A."/>
            <person name="Jensen O.N."/>
            <person name="Pelaez A.I."/>
            <person name="Sanchez J."/>
            <person name="Ferrer M."/>
        </authorList>
    </citation>
    <scope>NUCLEOTIDE SEQUENCE</scope>
</reference>
<keyword evidence="1" id="KW-0472">Membrane</keyword>
<proteinExistence type="predicted"/>
<keyword evidence="1" id="KW-1133">Transmembrane helix</keyword>
<sequence length="170" mass="18446">MNPRFSLAFAWYYGFRTIKRGPSYVIASLSSPLTLLFLIYIISKGELIKYAVVGGFLGLVASVSFASVADAAFLRIQLRIQDLFVATSISPTDYILGLTLSYIIFSMPGIILYAIIGAFIHIFTLQAIIALILLLIVLTISTAGLSMTIGGAVHHIRNVWGISAIMSVVL</sequence>
<feature type="transmembrane region" description="Helical" evidence="1">
    <location>
        <begin position="128"/>
        <end position="153"/>
    </location>
</feature>
<feature type="transmembrane region" description="Helical" evidence="1">
    <location>
        <begin position="48"/>
        <end position="73"/>
    </location>
</feature>
<dbReference type="InterPro" id="IPR051784">
    <property type="entry name" value="Nod_factor_ABC_transporter"/>
</dbReference>
<feature type="transmembrane region" description="Helical" evidence="1">
    <location>
        <begin position="21"/>
        <end position="42"/>
    </location>
</feature>
<protein>
    <submittedName>
        <fullName evidence="2">ABC-2 type transporter</fullName>
    </submittedName>
</protein>
<accession>T1ANZ0</accession>
<dbReference type="PANTHER" id="PTHR43229">
    <property type="entry name" value="NODULATION PROTEIN J"/>
    <property type="match status" value="1"/>
</dbReference>
<reference evidence="2" key="1">
    <citation type="submission" date="2013-08" db="EMBL/GenBank/DDBJ databases">
        <authorList>
            <person name="Mendez C."/>
            <person name="Richter M."/>
            <person name="Ferrer M."/>
            <person name="Sanchez J."/>
        </authorList>
    </citation>
    <scope>NUCLEOTIDE SEQUENCE</scope>
</reference>